<evidence type="ECO:0000256" key="1">
    <source>
        <dbReference type="SAM" id="MobiDB-lite"/>
    </source>
</evidence>
<dbReference type="Proteomes" id="UP001279734">
    <property type="component" value="Unassembled WGS sequence"/>
</dbReference>
<sequence length="74" mass="7839">MPWSKLQKRGSRSQIEGLKESSPKNASCAKEDLNKGPDRATHDRDSALTKPDQSAKTSIHGLGATATAHPAPSS</sequence>
<protein>
    <submittedName>
        <fullName evidence="2">Uncharacterized protein</fullName>
    </submittedName>
</protein>
<evidence type="ECO:0000313" key="2">
    <source>
        <dbReference type="EMBL" id="GMH06016.1"/>
    </source>
</evidence>
<name>A0AAD3XIX1_NEPGR</name>
<comment type="caution">
    <text evidence="2">The sequence shown here is derived from an EMBL/GenBank/DDBJ whole genome shotgun (WGS) entry which is preliminary data.</text>
</comment>
<evidence type="ECO:0000313" key="3">
    <source>
        <dbReference type="Proteomes" id="UP001279734"/>
    </source>
</evidence>
<feature type="region of interest" description="Disordered" evidence="1">
    <location>
        <begin position="1"/>
        <end position="74"/>
    </location>
</feature>
<organism evidence="2 3">
    <name type="scientific">Nepenthes gracilis</name>
    <name type="common">Slender pitcher plant</name>
    <dbReference type="NCBI Taxonomy" id="150966"/>
    <lineage>
        <taxon>Eukaryota</taxon>
        <taxon>Viridiplantae</taxon>
        <taxon>Streptophyta</taxon>
        <taxon>Embryophyta</taxon>
        <taxon>Tracheophyta</taxon>
        <taxon>Spermatophyta</taxon>
        <taxon>Magnoliopsida</taxon>
        <taxon>eudicotyledons</taxon>
        <taxon>Gunneridae</taxon>
        <taxon>Pentapetalae</taxon>
        <taxon>Caryophyllales</taxon>
        <taxon>Nepenthaceae</taxon>
        <taxon>Nepenthes</taxon>
    </lineage>
</organism>
<dbReference type="EMBL" id="BSYO01000006">
    <property type="protein sequence ID" value="GMH06016.1"/>
    <property type="molecule type" value="Genomic_DNA"/>
</dbReference>
<feature type="compositionally biased region" description="Basic and acidic residues" evidence="1">
    <location>
        <begin position="29"/>
        <end position="47"/>
    </location>
</feature>
<accession>A0AAD3XIX1</accession>
<gene>
    <name evidence="2" type="ORF">Nepgr_007856</name>
</gene>
<keyword evidence="3" id="KW-1185">Reference proteome</keyword>
<reference evidence="2" key="1">
    <citation type="submission" date="2023-05" db="EMBL/GenBank/DDBJ databases">
        <title>Nepenthes gracilis genome sequencing.</title>
        <authorList>
            <person name="Fukushima K."/>
        </authorList>
    </citation>
    <scope>NUCLEOTIDE SEQUENCE</scope>
    <source>
        <strain evidence="2">SING2019-196</strain>
    </source>
</reference>
<dbReference type="AlphaFoldDB" id="A0AAD3XIX1"/>
<feature type="compositionally biased region" description="Basic residues" evidence="1">
    <location>
        <begin position="1"/>
        <end position="11"/>
    </location>
</feature>
<proteinExistence type="predicted"/>